<gene>
    <name evidence="1" type="ORF">PQR01_31690</name>
</gene>
<evidence type="ECO:0000313" key="2">
    <source>
        <dbReference type="Proteomes" id="UP001629235"/>
    </source>
</evidence>
<accession>A0ACC7NLK0</accession>
<name>A0ACC7NLK0_9BURK</name>
<evidence type="ECO:0000313" key="1">
    <source>
        <dbReference type="EMBL" id="MFM0107889.1"/>
    </source>
</evidence>
<reference evidence="1 2" key="1">
    <citation type="journal article" date="2024" name="Chem. Sci.">
        <title>Discovery of megapolipeptins by genome mining of a Burkholderiales bacteria collection.</title>
        <authorList>
            <person name="Paulo B.S."/>
            <person name="Recchia M.J.J."/>
            <person name="Lee S."/>
            <person name="Fergusson C.H."/>
            <person name="Romanowski S.B."/>
            <person name="Hernandez A."/>
            <person name="Krull N."/>
            <person name="Liu D.Y."/>
            <person name="Cavanagh H."/>
            <person name="Bos A."/>
            <person name="Gray C.A."/>
            <person name="Murphy B.T."/>
            <person name="Linington R.G."/>
            <person name="Eustaquio A.S."/>
        </authorList>
    </citation>
    <scope>NUCLEOTIDE SEQUENCE [LARGE SCALE GENOMIC DNA]</scope>
    <source>
        <strain evidence="1 2">RL18-126-BIB-B</strain>
    </source>
</reference>
<keyword evidence="2" id="KW-1185">Reference proteome</keyword>
<protein>
    <submittedName>
        <fullName evidence="1">Amidohydrolase family protein</fullName>
    </submittedName>
</protein>
<dbReference type="EMBL" id="JAQQDW010000094">
    <property type="protein sequence ID" value="MFM0107889.1"/>
    <property type="molecule type" value="Genomic_DNA"/>
</dbReference>
<dbReference type="Proteomes" id="UP001629235">
    <property type="component" value="Unassembled WGS sequence"/>
</dbReference>
<organism evidence="1 2">
    <name type="scientific">Paraburkholderia rhynchosiae</name>
    <dbReference type="NCBI Taxonomy" id="487049"/>
    <lineage>
        <taxon>Bacteria</taxon>
        <taxon>Pseudomonadati</taxon>
        <taxon>Pseudomonadota</taxon>
        <taxon>Betaproteobacteria</taxon>
        <taxon>Burkholderiales</taxon>
        <taxon>Burkholderiaceae</taxon>
        <taxon>Paraburkholderia</taxon>
    </lineage>
</organism>
<sequence>MVEREFGVTAVAHLDDLGLLGPSLTLGHGVWLTEEDIEMIAHTGTCICHNCSSNLRLRSGVAPLNAFARHGVIVGMGLDEAGINDDRDMLQEMRLALRVHRTPGMDDDVPTCPQILKMATEDGARTTPFGKQIGRLKAGRLADLVRMNWKTATYPYQDDNIPMLDALMQRAKTNAVDTVRIAGEVVYNEGRFTRVDRDAILREIEQMLAKPRASQDQAKRELGSAVFPYVKAFYNEYFAQTPKREPFYAPSSRT</sequence>
<comment type="caution">
    <text evidence="1">The sequence shown here is derived from an EMBL/GenBank/DDBJ whole genome shotgun (WGS) entry which is preliminary data.</text>
</comment>
<proteinExistence type="predicted"/>